<dbReference type="Proteomes" id="UP000836404">
    <property type="component" value="Unassembled WGS sequence"/>
</dbReference>
<keyword evidence="3" id="KW-1185">Reference proteome</keyword>
<dbReference type="PANTHER" id="PTHR37574:SF1">
    <property type="entry name" value="LIPASE B"/>
    <property type="match status" value="1"/>
</dbReference>
<organism evidence="2 3">
    <name type="scientific">Tilletia laevis</name>
    <dbReference type="NCBI Taxonomy" id="157183"/>
    <lineage>
        <taxon>Eukaryota</taxon>
        <taxon>Fungi</taxon>
        <taxon>Dikarya</taxon>
        <taxon>Basidiomycota</taxon>
        <taxon>Ustilaginomycotina</taxon>
        <taxon>Exobasidiomycetes</taxon>
        <taxon>Tilletiales</taxon>
        <taxon>Tilletiaceae</taxon>
        <taxon>Tilletia</taxon>
    </lineage>
</organism>
<dbReference type="SUPFAM" id="SSF53474">
    <property type="entry name" value="alpha/beta-Hydrolases"/>
    <property type="match status" value="1"/>
</dbReference>
<dbReference type="AlphaFoldDB" id="A0A9N8LY68"/>
<name>A0A9N8LY68_9BASI</name>
<dbReference type="InterPro" id="IPR053228">
    <property type="entry name" value="Stereospecific_Lipase"/>
</dbReference>
<feature type="region of interest" description="Disordered" evidence="1">
    <location>
        <begin position="1"/>
        <end position="22"/>
    </location>
</feature>
<reference evidence="2 3" key="1">
    <citation type="submission" date="2020-10" db="EMBL/GenBank/DDBJ databases">
        <authorList>
            <person name="Sedaghatjoo S."/>
        </authorList>
    </citation>
    <scope>NUCLEOTIDE SEQUENCE [LARGE SCALE GENOMIC DNA]</scope>
    <source>
        <strain evidence="2 3">LLFL</strain>
    </source>
</reference>
<evidence type="ECO:0000313" key="2">
    <source>
        <dbReference type="EMBL" id="CAD6949208.1"/>
    </source>
</evidence>
<protein>
    <recommendedName>
        <fullName evidence="4">Alpha/beta-hydrolase</fullName>
    </recommendedName>
</protein>
<proteinExistence type="predicted"/>
<evidence type="ECO:0000313" key="3">
    <source>
        <dbReference type="Proteomes" id="UP000836404"/>
    </source>
</evidence>
<dbReference type="InterPro" id="IPR029058">
    <property type="entry name" value="AB_hydrolase_fold"/>
</dbReference>
<evidence type="ECO:0000256" key="1">
    <source>
        <dbReference type="SAM" id="MobiDB-lite"/>
    </source>
</evidence>
<dbReference type="Gene3D" id="3.40.50.1820">
    <property type="entry name" value="alpha/beta hydrolase"/>
    <property type="match status" value="1"/>
</dbReference>
<dbReference type="EMBL" id="CAJHJF010005322">
    <property type="protein sequence ID" value="CAD6949208.1"/>
    <property type="molecule type" value="Genomic_DNA"/>
</dbReference>
<dbReference type="PANTHER" id="PTHR37574">
    <property type="entry name" value="LIPASE B"/>
    <property type="match status" value="1"/>
</dbReference>
<gene>
    <name evidence="2" type="ORF">JKILLFL_G3436</name>
</gene>
<comment type="caution">
    <text evidence="2">The sequence shown here is derived from an EMBL/GenBank/DDBJ whole genome shotgun (WGS) entry which is preliminary data.</text>
</comment>
<accession>A0A9N8LY68</accession>
<evidence type="ECO:0008006" key="4">
    <source>
        <dbReference type="Google" id="ProtNLM"/>
    </source>
</evidence>
<sequence>MTSIHPARAKDGKPKPNGAWSPEEVDFLTESIQKGSFHVLCPDNETLREVDMARMQWNISDIIEDRQTLSRWLDEWEPKFSECMGAAAIHQKPRSIGRTFHCSRGPDVLAVRQDSDLRREMNDTYLSCEVAQRRAVAPVISTSTGDEAVSEMNLLDLVYLIRLTLTMKLLLSLLALASAVVLPAAQVVSLPSGADPALSLPQALLDSKLYCPRRTDGSYKGIKNPLLLVPGTGTTGAESWDPSLAKLAPSIGFDPCYISPEPYLLNDTTKSVDYFVNAVRRLHAESGKAVPVAGWSQGNLIVQVGLTFFPQVREKDANFVSLAGDFRGTTNGIIYDISSNKQVPAVIWQQAADSQIFTALANAGGLTAIVPTTSIYSSSDEIVKPENNSTSATSYLAGATNVLAQKYCPGISLFHGGMLYSNFSMSVAKGALTSPSKVWNPSTFTKGYCGGYVADGLSGSDKDKVQFLIFKDAIRMSSSKYAIPCEPLLPAYIKKYAAANPPCHAKISSFLAL</sequence>